<dbReference type="Pfam" id="PF00106">
    <property type="entry name" value="adh_short"/>
    <property type="match status" value="1"/>
</dbReference>
<dbReference type="AlphaFoldDB" id="A0A232M188"/>
<accession>A0A232M188</accession>
<dbReference type="InterPro" id="IPR036291">
    <property type="entry name" value="NAD(P)-bd_dom_sf"/>
</dbReference>
<evidence type="ECO:0000256" key="1">
    <source>
        <dbReference type="ARBA" id="ARBA00006484"/>
    </source>
</evidence>
<dbReference type="OrthoDB" id="191139at2759"/>
<name>A0A232M188_9EURO</name>
<organism evidence="4 5">
    <name type="scientific">Elaphomyces granulatus</name>
    <dbReference type="NCBI Taxonomy" id="519963"/>
    <lineage>
        <taxon>Eukaryota</taxon>
        <taxon>Fungi</taxon>
        <taxon>Dikarya</taxon>
        <taxon>Ascomycota</taxon>
        <taxon>Pezizomycotina</taxon>
        <taxon>Eurotiomycetes</taxon>
        <taxon>Eurotiomycetidae</taxon>
        <taxon>Eurotiales</taxon>
        <taxon>Elaphomycetaceae</taxon>
        <taxon>Elaphomyces</taxon>
    </lineage>
</organism>
<reference evidence="4 5" key="1">
    <citation type="journal article" date="2015" name="Environ. Microbiol.">
        <title>Metagenome sequence of Elaphomyces granulatus from sporocarp tissue reveals Ascomycota ectomycorrhizal fingerprints of genome expansion and a Proteobacteria-rich microbiome.</title>
        <authorList>
            <person name="Quandt C.A."/>
            <person name="Kohler A."/>
            <person name="Hesse C.N."/>
            <person name="Sharpton T.J."/>
            <person name="Martin F."/>
            <person name="Spatafora J.W."/>
        </authorList>
    </citation>
    <scope>NUCLEOTIDE SEQUENCE [LARGE SCALE GENOMIC DNA]</scope>
    <source>
        <strain evidence="4 5">OSC145934</strain>
    </source>
</reference>
<dbReference type="SUPFAM" id="SSF51735">
    <property type="entry name" value="NAD(P)-binding Rossmann-fold domains"/>
    <property type="match status" value="1"/>
</dbReference>
<evidence type="ECO:0000313" key="5">
    <source>
        <dbReference type="Proteomes" id="UP000243515"/>
    </source>
</evidence>
<comment type="similarity">
    <text evidence="1">Belongs to the short-chain dehydrogenases/reductases (SDR) family.</text>
</comment>
<comment type="caution">
    <text evidence="4">The sequence shown here is derived from an EMBL/GenBank/DDBJ whole genome shotgun (WGS) entry which is preliminary data.</text>
</comment>
<dbReference type="InterPro" id="IPR002347">
    <property type="entry name" value="SDR_fam"/>
</dbReference>
<dbReference type="Proteomes" id="UP000243515">
    <property type="component" value="Unassembled WGS sequence"/>
</dbReference>
<keyword evidence="3" id="KW-0560">Oxidoreductase</keyword>
<evidence type="ECO:0000313" key="4">
    <source>
        <dbReference type="EMBL" id="OXV10171.1"/>
    </source>
</evidence>
<dbReference type="PANTHER" id="PTHR24320:SF154">
    <property type="entry name" value="OXIDOREDUCTASE, SHORT-CHAIN DEHYDROGENASE_REDUCTASE FAMILY (AFU_ORTHOLOGUE AFUA_2G04560)"/>
    <property type="match status" value="1"/>
</dbReference>
<evidence type="ECO:0000256" key="3">
    <source>
        <dbReference type="ARBA" id="ARBA00023002"/>
    </source>
</evidence>
<gene>
    <name evidence="4" type="ORF">Egran_02068</name>
</gene>
<sequence>ICTQLLLHGIEKIFILARSRTKFDAALEEWRERDGTNLGPTTDDKDPVKLHFISCDLGDICAVREAADQIKQDTNRLDLVICNAGLGIAPQYSLSPQSIESVFATNCVGHHVLVMTLLPLMKTTTIKYSTDARVVVTSSSLHLMCRRLDLDLLTSPTRTKPSMYDGIWRYARSKLGNILFTRELSRRLLSDPDPGSKNIYVNSFFPGNIATEQMDSWQQYFGSLIGRMIKWFFSIFGQSLEDGAATALYLAASKEIAAGEGVRGQYFIPIAKTSRTSSISQDVQLAKDLWDWIDGQAEETLGGEWQFVGRQHPIDEAS</sequence>
<dbReference type="EMBL" id="NPHW01003096">
    <property type="protein sequence ID" value="OXV10171.1"/>
    <property type="molecule type" value="Genomic_DNA"/>
</dbReference>
<keyword evidence="5" id="KW-1185">Reference proteome</keyword>
<feature type="non-terminal residue" evidence="4">
    <location>
        <position position="1"/>
    </location>
</feature>
<dbReference type="PANTHER" id="PTHR24320">
    <property type="entry name" value="RETINOL DEHYDROGENASE"/>
    <property type="match status" value="1"/>
</dbReference>
<evidence type="ECO:0008006" key="6">
    <source>
        <dbReference type="Google" id="ProtNLM"/>
    </source>
</evidence>
<protein>
    <recommendedName>
        <fullName evidence="6">Ketoreductase (KR) domain-containing protein</fullName>
    </recommendedName>
</protein>
<dbReference type="GO" id="GO:0016491">
    <property type="term" value="F:oxidoreductase activity"/>
    <property type="evidence" value="ECO:0007669"/>
    <property type="project" value="UniProtKB-KW"/>
</dbReference>
<proteinExistence type="inferred from homology"/>
<dbReference type="Gene3D" id="3.40.50.720">
    <property type="entry name" value="NAD(P)-binding Rossmann-like Domain"/>
    <property type="match status" value="1"/>
</dbReference>
<keyword evidence="2" id="KW-0521">NADP</keyword>
<evidence type="ECO:0000256" key="2">
    <source>
        <dbReference type="ARBA" id="ARBA00022857"/>
    </source>
</evidence>